<proteinExistence type="predicted"/>
<dbReference type="OrthoDB" id="3078366at2"/>
<dbReference type="Pfam" id="PF06938">
    <property type="entry name" value="DUF1285_N"/>
    <property type="match status" value="1"/>
</dbReference>
<comment type="caution">
    <text evidence="3">The sequence shown here is derived from an EMBL/GenBank/DDBJ whole genome shotgun (WGS) entry which is preliminary data.</text>
</comment>
<evidence type="ECO:0000259" key="2">
    <source>
        <dbReference type="Pfam" id="PF21028"/>
    </source>
</evidence>
<dbReference type="Gene3D" id="3.10.540.10">
    <property type="entry name" value="duf1285 like domain"/>
    <property type="match status" value="1"/>
</dbReference>
<protein>
    <recommendedName>
        <fullName evidence="5">DUF1285 domain-containing protein</fullName>
    </recommendedName>
</protein>
<dbReference type="InterPro" id="IPR023361">
    <property type="entry name" value="DUF1285_beta_roll_sf"/>
</dbReference>
<dbReference type="Gene3D" id="2.30.270.10">
    <property type="entry name" value="duf1285 protein"/>
    <property type="match status" value="1"/>
</dbReference>
<feature type="domain" description="DUF1285" evidence="1">
    <location>
        <begin position="16"/>
        <end position="82"/>
    </location>
</feature>
<evidence type="ECO:0000313" key="3">
    <source>
        <dbReference type="EMBL" id="TDP28678.1"/>
    </source>
</evidence>
<dbReference type="EMBL" id="SNXI01000020">
    <property type="protein sequence ID" value="TDP28678.1"/>
    <property type="molecule type" value="Genomic_DNA"/>
</dbReference>
<dbReference type="RefSeq" id="WP_133540578.1">
    <property type="nucleotide sequence ID" value="NZ_SNXI01000020.1"/>
</dbReference>
<feature type="domain" description="DUF1285" evidence="2">
    <location>
        <begin position="83"/>
        <end position="168"/>
    </location>
</feature>
<accession>A0A4R6NYP8</accession>
<dbReference type="InterPro" id="IPR048341">
    <property type="entry name" value="DUF1285_N"/>
</dbReference>
<name>A0A4R6NYP8_9GAMM</name>
<gene>
    <name evidence="3" type="ORF">DEU29_12026</name>
</gene>
<dbReference type="Proteomes" id="UP000295531">
    <property type="component" value="Unassembled WGS sequence"/>
</dbReference>
<evidence type="ECO:0008006" key="5">
    <source>
        <dbReference type="Google" id="ProtNLM"/>
    </source>
</evidence>
<dbReference type="InterPro" id="IPR010707">
    <property type="entry name" value="DUF1285"/>
</dbReference>
<dbReference type="AlphaFoldDB" id="A0A4R6NYP8"/>
<organism evidence="3 4">
    <name type="scientific">Idiomarina aquatica</name>
    <dbReference type="NCBI Taxonomy" id="1327752"/>
    <lineage>
        <taxon>Bacteria</taxon>
        <taxon>Pseudomonadati</taxon>
        <taxon>Pseudomonadota</taxon>
        <taxon>Gammaproteobacteria</taxon>
        <taxon>Alteromonadales</taxon>
        <taxon>Idiomarinaceae</taxon>
        <taxon>Idiomarina</taxon>
    </lineage>
</organism>
<keyword evidence="4" id="KW-1185">Reference proteome</keyword>
<dbReference type="InterPro" id="IPR048342">
    <property type="entry name" value="DUF1285_C"/>
</dbReference>
<sequence length="171" mass="19659">MSLEKLFEQLESTQHAPTEKWDPPYCGEIPLRIKANGDWEYQGSKINRQRLVNLFASVLTRENEDYFLVTPVEKVKIQVDDAPFIVTEWQQVESSGEKAIQVVTNIGERYILCERTPLKIYDDVPYVCLPRGMTAKVHRNVYYQWAQQAELTADNQFVISSAGQLFSLGQA</sequence>
<reference evidence="3 4" key="1">
    <citation type="submission" date="2019-03" db="EMBL/GenBank/DDBJ databases">
        <title>Freshwater and sediment microbial communities from various areas in North America, analyzing microbe dynamics in response to fracking.</title>
        <authorList>
            <person name="Lamendella R."/>
        </authorList>
    </citation>
    <scope>NUCLEOTIDE SEQUENCE [LARGE SCALE GENOMIC DNA]</scope>
    <source>
        <strain evidence="3 4">18_TX</strain>
    </source>
</reference>
<evidence type="ECO:0000313" key="4">
    <source>
        <dbReference type="Proteomes" id="UP000295531"/>
    </source>
</evidence>
<dbReference type="PIRSF" id="PIRSF029557">
    <property type="entry name" value="UCP029557"/>
    <property type="match status" value="1"/>
</dbReference>
<dbReference type="Pfam" id="PF21028">
    <property type="entry name" value="DUF1285_C"/>
    <property type="match status" value="1"/>
</dbReference>
<evidence type="ECO:0000259" key="1">
    <source>
        <dbReference type="Pfam" id="PF06938"/>
    </source>
</evidence>